<keyword evidence="2" id="KW-1185">Reference proteome</keyword>
<accession>A0A1I8IRI7</accession>
<protein>
    <submittedName>
        <fullName evidence="3">Mitotic interactor and substrate of PLK1</fullName>
    </submittedName>
</protein>
<reference evidence="3" key="1">
    <citation type="submission" date="2016-11" db="UniProtKB">
        <authorList>
            <consortium name="WormBaseParasite"/>
        </authorList>
    </citation>
    <scope>IDENTIFICATION</scope>
</reference>
<evidence type="ECO:0000313" key="2">
    <source>
        <dbReference type="Proteomes" id="UP000095280"/>
    </source>
</evidence>
<feature type="compositionally biased region" description="Polar residues" evidence="1">
    <location>
        <begin position="163"/>
        <end position="179"/>
    </location>
</feature>
<dbReference type="AlphaFoldDB" id="A0A1I8IRI7"/>
<feature type="compositionally biased region" description="Low complexity" evidence="1">
    <location>
        <begin position="558"/>
        <end position="571"/>
    </location>
</feature>
<feature type="compositionally biased region" description="Basic and acidic residues" evidence="1">
    <location>
        <begin position="62"/>
        <end position="92"/>
    </location>
</feature>
<organism evidence="2 3">
    <name type="scientific">Macrostomum lignano</name>
    <dbReference type="NCBI Taxonomy" id="282301"/>
    <lineage>
        <taxon>Eukaryota</taxon>
        <taxon>Metazoa</taxon>
        <taxon>Spiralia</taxon>
        <taxon>Lophotrochozoa</taxon>
        <taxon>Platyhelminthes</taxon>
        <taxon>Rhabditophora</taxon>
        <taxon>Macrostomorpha</taxon>
        <taxon>Macrostomida</taxon>
        <taxon>Macrostomidae</taxon>
        <taxon>Macrostomum</taxon>
    </lineage>
</organism>
<feature type="compositionally biased region" description="Low complexity" evidence="1">
    <location>
        <begin position="363"/>
        <end position="373"/>
    </location>
</feature>
<feature type="compositionally biased region" description="Acidic residues" evidence="1">
    <location>
        <begin position="478"/>
        <end position="496"/>
    </location>
</feature>
<evidence type="ECO:0000313" key="3">
    <source>
        <dbReference type="WBParaSite" id="maker-uti_cns_0015424-snap-gene-0.2-mRNA-1"/>
    </source>
</evidence>
<sequence length="764" mass="83583">MDDRLYCQPHYIELFRLKGSYRFHDSAGVPVNSIAGSGDESVENGGGSNDSGHVPKLSNIKSRFESFEEQPPAHRYETATSEKERPHSEKPKRFTPPREGSAGVVESQPQELPPDVVRCYDNGDSDDRPAPGSSRNVLARFREIEQQNGNHQPPAKEAEARPRSSTTDGAQDQLEQQYTKRLKEKFLLESQQQKTVERPPIRLDEGEGGIYENEPVQLPDVVRPDPAAAEDYRLYAEGKCATLAKQRFMSEAAQKAASAERRVVLELANDSGVYENCPEVRDDVARWGAQDEAAAFDPAGAYSRAVSAWQQAGSQQQPAAPKPLDFDPQTGEFVGARAARQQYERSLSNSSAPKPKAPPPVSKPQQPRQQQQQLDFDYSAPVSDATVSESQPTPLPDGVVRSGAPDPADELPPANAARSALQLWRGKEEEVDASGAPNPETAERRQRELRDGARQQRQAAANRNVRLPQRQEPQRGDGDDEGDGEIVGEGVADELPAEGTARSLRSLTKLATKNKTCSASTQPRILDFVLASQTFLTRAITFESSVSELLPALHRSESGSGQQQQRLGQSAGHRRDSAGLIGLEPDRDFVGLQAVAQLAHADQAARHELQSPAVKFAAASHQADFHWLCFCSTLFSKPRVAPVCTAADQAVRRVLLALVAFGAVRFVNLRHKLVSRTGEVAVQPHESPLVAGQLDSLEAAGVEGGAGLRVVLLAEVHGNQAFQGRCSVCSFARFNEYHEWFDEPGILESNRADKGETYEWLRKG</sequence>
<feature type="region of interest" description="Disordered" evidence="1">
    <location>
        <begin position="34"/>
        <end position="223"/>
    </location>
</feature>
<feature type="compositionally biased region" description="Low complexity" evidence="1">
    <location>
        <begin position="455"/>
        <end position="464"/>
    </location>
</feature>
<feature type="region of interest" description="Disordered" evidence="1">
    <location>
        <begin position="304"/>
        <end position="500"/>
    </location>
</feature>
<dbReference type="WBParaSite" id="maker-uti_cns_0015424-snap-gene-0.2-mRNA-1">
    <property type="protein sequence ID" value="maker-uti_cns_0015424-snap-gene-0.2-mRNA-1"/>
    <property type="gene ID" value="maker-uti_cns_0015424-snap-gene-0.2"/>
</dbReference>
<evidence type="ECO:0000256" key="1">
    <source>
        <dbReference type="SAM" id="MobiDB-lite"/>
    </source>
</evidence>
<proteinExistence type="predicted"/>
<feature type="region of interest" description="Disordered" evidence="1">
    <location>
        <begin position="554"/>
        <end position="577"/>
    </location>
</feature>
<dbReference type="Proteomes" id="UP000095280">
    <property type="component" value="Unplaced"/>
</dbReference>
<feature type="compositionally biased region" description="Basic and acidic residues" evidence="1">
    <location>
        <begin position="195"/>
        <end position="205"/>
    </location>
</feature>
<name>A0A1I8IRI7_9PLAT</name>
<feature type="compositionally biased region" description="Low complexity" evidence="1">
    <location>
        <begin position="305"/>
        <end position="319"/>
    </location>
</feature>
<feature type="compositionally biased region" description="Basic and acidic residues" evidence="1">
    <location>
        <begin position="441"/>
        <end position="454"/>
    </location>
</feature>